<evidence type="ECO:0000313" key="7">
    <source>
        <dbReference type="EMBL" id="CAG6734575.1"/>
    </source>
</evidence>
<feature type="region of interest" description="Disordered" evidence="5">
    <location>
        <begin position="120"/>
        <end position="145"/>
    </location>
</feature>
<protein>
    <submittedName>
        <fullName evidence="7">Uncharacterized protein CG5098</fullName>
    </submittedName>
</protein>
<dbReference type="GO" id="GO:0008270">
    <property type="term" value="F:zinc ion binding"/>
    <property type="evidence" value="ECO:0007669"/>
    <property type="project" value="UniProtKB-KW"/>
</dbReference>
<keyword evidence="3" id="KW-0863">Zinc-finger</keyword>
<feature type="region of interest" description="Disordered" evidence="5">
    <location>
        <begin position="1"/>
        <end position="77"/>
    </location>
</feature>
<dbReference type="GO" id="GO:0006357">
    <property type="term" value="P:regulation of transcription by RNA polymerase II"/>
    <property type="evidence" value="ECO:0007669"/>
    <property type="project" value="TreeGrafter"/>
</dbReference>
<dbReference type="PROSITE" id="PS51805">
    <property type="entry name" value="EPHD"/>
    <property type="match status" value="1"/>
</dbReference>
<feature type="region of interest" description="Disordered" evidence="5">
    <location>
        <begin position="628"/>
        <end position="647"/>
    </location>
</feature>
<dbReference type="Pfam" id="PF13771">
    <property type="entry name" value="zf-HC5HC2H"/>
    <property type="match status" value="1"/>
</dbReference>
<dbReference type="Gene3D" id="3.30.40.10">
    <property type="entry name" value="Zinc/RING finger domain, C3HC4 (zinc finger)"/>
    <property type="match status" value="1"/>
</dbReference>
<feature type="region of interest" description="Disordered" evidence="5">
    <location>
        <begin position="694"/>
        <end position="722"/>
    </location>
</feature>
<evidence type="ECO:0000256" key="1">
    <source>
        <dbReference type="ARBA" id="ARBA00022553"/>
    </source>
</evidence>
<feature type="region of interest" description="Disordered" evidence="5">
    <location>
        <begin position="473"/>
        <end position="580"/>
    </location>
</feature>
<feature type="compositionally biased region" description="Low complexity" evidence="5">
    <location>
        <begin position="745"/>
        <end position="758"/>
    </location>
</feature>
<accession>A0A8D8YT83</accession>
<feature type="compositionally biased region" description="Low complexity" evidence="5">
    <location>
        <begin position="200"/>
        <end position="212"/>
    </location>
</feature>
<feature type="compositionally biased region" description="Polar residues" evidence="5">
    <location>
        <begin position="397"/>
        <end position="406"/>
    </location>
</feature>
<dbReference type="InterPro" id="IPR013083">
    <property type="entry name" value="Znf_RING/FYVE/PHD"/>
</dbReference>
<evidence type="ECO:0000259" key="6">
    <source>
        <dbReference type="PROSITE" id="PS51805"/>
    </source>
</evidence>
<evidence type="ECO:0000256" key="3">
    <source>
        <dbReference type="ARBA" id="ARBA00022771"/>
    </source>
</evidence>
<feature type="region of interest" description="Disordered" evidence="5">
    <location>
        <begin position="739"/>
        <end position="758"/>
    </location>
</feature>
<dbReference type="PANTHER" id="PTHR14955">
    <property type="entry name" value="RETINOIC ACID INDUCED 1/TRANSCRIPTION FACTOR 20"/>
    <property type="match status" value="1"/>
</dbReference>
<evidence type="ECO:0000256" key="4">
    <source>
        <dbReference type="ARBA" id="ARBA00022833"/>
    </source>
</evidence>
<proteinExistence type="predicted"/>
<feature type="compositionally biased region" description="Polar residues" evidence="5">
    <location>
        <begin position="369"/>
        <end position="384"/>
    </location>
</feature>
<feature type="compositionally biased region" description="Low complexity" evidence="5">
    <location>
        <begin position="512"/>
        <end position="521"/>
    </location>
</feature>
<feature type="compositionally biased region" description="Polar residues" evidence="5">
    <location>
        <begin position="248"/>
        <end position="261"/>
    </location>
</feature>
<sequence>MSPNLFDNNVKQSDNRKNSSLIEGTNGDKLTATGDFLEDKKGGQSSVPNDQSNGSIHVTMDQNNSHPHTKLRNNVKAENLKSKIDFLIMSKTGMAPAPEEEEAEDIQSIQAEINNMLGGKVSPSIARPGMDVKNSSKTKPGGMDLTKPPAPAMGGTYQSNHHSPLHSNTTTTVEKVEHLLESMFSDSKPSPIKSMPMDCSSKSSMIKKTTTTPRQSLEKLSNEAIENILRTPSPVDDEMEDVKPHIRPSNSSNNRQQPIKPNNTNSRNNTTSNSNHSLDSNHHESNNLHPPSSLSSPHRPPGHLVSSPSKPPLPSTRYSGRTRKKSSLSLDDDDSSNDSTKLEIIDESFINHSGDLADRSVSSSDKHNATPSPTRQRSNRSANRNLLGGRETDVQAVKSNGEANETSSSHSSSTKPSIENKIKQEPLTSSPNSTHHTNIKPSITPSKNPIMAVENELEKMFAGIVKEEEDEAPTIKLESLTTKKENSAVTDNAATRKRRTSGERSNRRRSSEFFPSSPEHSTNQSTTPPKKKKKRNLAAVKNTSGSKKKSGSSQGHSSNNRHSVHAKDTSNDSTALNKSNPTTARIAPFIRVYHNNRKDTTIVNSVARIRDEDSGSVVVAGTKKPAGFVPHKKMRSSAQSNLQPANRTDVLDPTWTCVFCKRGPNTYGSAGNPLGDLFGPYRVAAPRETYLDGDEFKRRVNRTSGGGTSSKQDNVKKKRTVSTDVDTNKLTAGLTRVFPADKDSSTSNSNSAGPSTSSKSSAVEYEIWFHEPCIVWGSGCYLVGSALMGLDQCVWSALNSICVNCGEMGASIGCVKSKCRSSVHYSCALHIGWYLDPSTFIATCSTHRDKYDAGRYLPYEESQDDEGSASEDL</sequence>
<reference evidence="7" key="1">
    <citation type="submission" date="2021-05" db="EMBL/GenBank/DDBJ databases">
        <authorList>
            <person name="Alioto T."/>
            <person name="Alioto T."/>
            <person name="Gomez Garrido J."/>
        </authorList>
    </citation>
    <scope>NUCLEOTIDE SEQUENCE</scope>
</reference>
<feature type="compositionally biased region" description="Polar residues" evidence="5">
    <location>
        <begin position="636"/>
        <end position="646"/>
    </location>
</feature>
<feature type="compositionally biased region" description="Low complexity" evidence="5">
    <location>
        <begin position="287"/>
        <end position="297"/>
    </location>
</feature>
<organism evidence="7">
    <name type="scientific">Cacopsylla melanoneura</name>
    <dbReference type="NCBI Taxonomy" id="428564"/>
    <lineage>
        <taxon>Eukaryota</taxon>
        <taxon>Metazoa</taxon>
        <taxon>Ecdysozoa</taxon>
        <taxon>Arthropoda</taxon>
        <taxon>Hexapoda</taxon>
        <taxon>Insecta</taxon>
        <taxon>Pterygota</taxon>
        <taxon>Neoptera</taxon>
        <taxon>Paraneoptera</taxon>
        <taxon>Hemiptera</taxon>
        <taxon>Sternorrhyncha</taxon>
        <taxon>Psylloidea</taxon>
        <taxon>Psyllidae</taxon>
        <taxon>Psyllinae</taxon>
        <taxon>Cacopsylla</taxon>
    </lineage>
</organism>
<keyword evidence="4" id="KW-0862">Zinc</keyword>
<dbReference type="GO" id="GO:0005634">
    <property type="term" value="C:nucleus"/>
    <property type="evidence" value="ECO:0007669"/>
    <property type="project" value="TreeGrafter"/>
</dbReference>
<dbReference type="PANTHER" id="PTHR14955:SF4">
    <property type="entry name" value="PHD-TYPE DOMAIN-CONTAINING PROTEIN"/>
    <property type="match status" value="1"/>
</dbReference>
<feature type="compositionally biased region" description="Polar residues" evidence="5">
    <location>
        <begin position="43"/>
        <end position="66"/>
    </location>
</feature>
<keyword evidence="2" id="KW-0479">Metal-binding</keyword>
<dbReference type="EMBL" id="HBUF01393126">
    <property type="protein sequence ID" value="CAG6734575.1"/>
    <property type="molecule type" value="Transcribed_RNA"/>
</dbReference>
<feature type="compositionally biased region" description="Polar residues" evidence="5">
    <location>
        <begin position="426"/>
        <end position="447"/>
    </location>
</feature>
<feature type="region of interest" description="Disordered" evidence="5">
    <location>
        <begin position="355"/>
        <end position="448"/>
    </location>
</feature>
<feature type="compositionally biased region" description="Polar residues" evidence="5">
    <location>
        <begin position="1"/>
        <end position="23"/>
    </location>
</feature>
<dbReference type="AlphaFoldDB" id="A0A8D8YT83"/>
<feature type="region of interest" description="Disordered" evidence="5">
    <location>
        <begin position="185"/>
        <end position="339"/>
    </location>
</feature>
<keyword evidence="1" id="KW-0597">Phosphoprotein</keyword>
<evidence type="ECO:0000256" key="5">
    <source>
        <dbReference type="SAM" id="MobiDB-lite"/>
    </source>
</evidence>
<feature type="domain" description="PHD-type" evidence="6">
    <location>
        <begin position="733"/>
        <end position="848"/>
    </location>
</feature>
<feature type="compositionally biased region" description="Basic and acidic residues" evidence="5">
    <location>
        <begin position="500"/>
        <end position="511"/>
    </location>
</feature>
<evidence type="ECO:0000256" key="2">
    <source>
        <dbReference type="ARBA" id="ARBA00022723"/>
    </source>
</evidence>
<feature type="compositionally biased region" description="Polar residues" evidence="5">
    <location>
        <begin position="571"/>
        <end position="580"/>
    </location>
</feature>
<feature type="compositionally biased region" description="Low complexity" evidence="5">
    <location>
        <begin position="262"/>
        <end position="278"/>
    </location>
</feature>
<dbReference type="InterPro" id="IPR034732">
    <property type="entry name" value="EPHD"/>
</dbReference>
<dbReference type="InterPro" id="IPR052440">
    <property type="entry name" value="Trans_Reg/Chrom_Remod"/>
</dbReference>
<name>A0A8D8YT83_9HEMI</name>